<feature type="region of interest" description="Disordered" evidence="1">
    <location>
        <begin position="108"/>
        <end position="129"/>
    </location>
</feature>
<gene>
    <name evidence="2" type="ORF">FIBRA_00190</name>
</gene>
<evidence type="ECO:0000256" key="1">
    <source>
        <dbReference type="SAM" id="MobiDB-lite"/>
    </source>
</evidence>
<dbReference type="OrthoDB" id="2747521at2759"/>
<proteinExistence type="predicted"/>
<evidence type="ECO:0000313" key="2">
    <source>
        <dbReference type="EMBL" id="CCL98196.1"/>
    </source>
</evidence>
<keyword evidence="3" id="KW-1185">Reference proteome</keyword>
<dbReference type="InParanoid" id="J7SBX2"/>
<dbReference type="EMBL" id="HE796871">
    <property type="protein sequence ID" value="CCL98196.1"/>
    <property type="molecule type" value="Genomic_DNA"/>
</dbReference>
<name>J7SBX2_9APHY</name>
<reference evidence="2 3" key="1">
    <citation type="journal article" date="2012" name="Appl. Environ. Microbiol.">
        <title>Short-read sequencing for genomic analysis of the brown rot fungus Fibroporia radiculosa.</title>
        <authorList>
            <person name="Tang J.D."/>
            <person name="Perkins A.D."/>
            <person name="Sonstegard T.S."/>
            <person name="Schroeder S.G."/>
            <person name="Burgess S.C."/>
            <person name="Diehl S.V."/>
        </authorList>
    </citation>
    <scope>NUCLEOTIDE SEQUENCE [LARGE SCALE GENOMIC DNA]</scope>
    <source>
        <strain evidence="2 3">TFFH 294</strain>
    </source>
</reference>
<evidence type="ECO:0000313" key="3">
    <source>
        <dbReference type="Proteomes" id="UP000006352"/>
    </source>
</evidence>
<dbReference type="GeneID" id="24093107"/>
<organism evidence="2 3">
    <name type="scientific">Fibroporia radiculosa</name>
    <dbReference type="NCBI Taxonomy" id="599839"/>
    <lineage>
        <taxon>Eukaryota</taxon>
        <taxon>Fungi</taxon>
        <taxon>Dikarya</taxon>
        <taxon>Basidiomycota</taxon>
        <taxon>Agaricomycotina</taxon>
        <taxon>Agaricomycetes</taxon>
        <taxon>Polyporales</taxon>
        <taxon>Fibroporiaceae</taxon>
        <taxon>Fibroporia</taxon>
    </lineage>
</organism>
<accession>J7SBX2</accession>
<dbReference type="AlphaFoldDB" id="J7SBX2"/>
<sequence length="203" mass="23088">MPSPLVAHAIHEILTTVESSFNTASVFISSQTKTRRARMLVTEALNILDLLRDDMNEHDMKEYNFLHSRADNAVNYGGTHYFDAAEALWDFALRTFQEVDHREIIAADRARRERRANSPPPSPPVPNSTTLVQNVKYFPAIQYTPAWIPIQHVCWSPGYAAIPNRLVEEEDIQEIVANGRPKTNPKNSILPETIKPHCPTYLK</sequence>
<dbReference type="Proteomes" id="UP000006352">
    <property type="component" value="Unassembled WGS sequence"/>
</dbReference>
<protein>
    <submittedName>
        <fullName evidence="2">Uncharacterized protein</fullName>
    </submittedName>
</protein>
<dbReference type="HOGENOM" id="CLU_1348951_0_0_1"/>
<dbReference type="RefSeq" id="XP_012177479.1">
    <property type="nucleotide sequence ID" value="XM_012322089.1"/>
</dbReference>